<keyword evidence="1" id="KW-1133">Transmembrane helix</keyword>
<feature type="transmembrane region" description="Helical" evidence="1">
    <location>
        <begin position="196"/>
        <end position="216"/>
    </location>
</feature>
<feature type="transmembrane region" description="Helical" evidence="1">
    <location>
        <begin position="21"/>
        <end position="42"/>
    </location>
</feature>
<proteinExistence type="predicted"/>
<dbReference type="RefSeq" id="WP_053431514.1">
    <property type="nucleotide sequence ID" value="NZ_CP040441.1"/>
</dbReference>
<keyword evidence="1" id="KW-0812">Transmembrane</keyword>
<feature type="transmembrane region" description="Helical" evidence="1">
    <location>
        <begin position="90"/>
        <end position="112"/>
    </location>
</feature>
<dbReference type="GeneID" id="87597003"/>
<dbReference type="AlphaFoldDB" id="A0A0M0KL39"/>
<dbReference type="InterPro" id="IPR056926">
    <property type="entry name" value="FLQE3_permease"/>
</dbReference>
<protein>
    <recommendedName>
        <fullName evidence="3">Fluoroquinolone transport system permease protein</fullName>
    </recommendedName>
</protein>
<feature type="transmembrane region" description="Helical" evidence="1">
    <location>
        <begin position="48"/>
        <end position="69"/>
    </location>
</feature>
<dbReference type="PATRIC" id="fig|136160.3.peg.2932"/>
<evidence type="ECO:0000256" key="1">
    <source>
        <dbReference type="SAM" id="Phobius"/>
    </source>
</evidence>
<evidence type="ECO:0000313" key="2">
    <source>
        <dbReference type="EMBL" id="KOO39581.1"/>
    </source>
</evidence>
<keyword evidence="1" id="KW-0472">Membrane</keyword>
<feature type="transmembrane region" description="Helical" evidence="1">
    <location>
        <begin position="154"/>
        <end position="176"/>
    </location>
</feature>
<reference evidence="2" key="1">
    <citation type="submission" date="2015-08" db="EMBL/GenBank/DDBJ databases">
        <title>Complete DNA Sequence of Pseudomonas syringae pv. actinidiae, the Causal Agent of Kiwifruit Canker Disease.</title>
        <authorList>
            <person name="Rikkerink E.H.A."/>
            <person name="Fineran P.C."/>
        </authorList>
    </citation>
    <scope>NUCLEOTIDE SEQUENCE</scope>
    <source>
        <strain evidence="2">DSM 13666</strain>
    </source>
</reference>
<dbReference type="Pfam" id="PF24686">
    <property type="entry name" value="FLQE3_permease"/>
    <property type="match status" value="1"/>
</dbReference>
<evidence type="ECO:0008006" key="3">
    <source>
        <dbReference type="Google" id="ProtNLM"/>
    </source>
</evidence>
<sequence length="235" mass="26741">MVNVYNSFKWDVRIQWRSGIYWIYFVISCFYLFILSFVPSEWIMGVKLFVLFSDPSTLGFFFIGALYLFEKNERVLSALFVTPVKLSHYVWGKAGSLTMLTILSGCMITLFSPQPAVHLIYFLVALLVSGLFYSFVGLSVAVTAMSIQDYFLKAGLIGPIFFLPFIDFLFPIGGWWQYVWPTKPFLTLFEYGLGGAVPLFESMLSVVLALFWVMTAQRLALARLTKSFESGEVVS</sequence>
<gene>
    <name evidence="2" type="ORF">AMD02_12540</name>
</gene>
<accession>A0A0M0KL39</accession>
<comment type="caution">
    <text evidence="2">The sequence shown here is derived from an EMBL/GenBank/DDBJ whole genome shotgun (WGS) entry which is preliminary data.</text>
</comment>
<name>A0A0M0KL39_ALKHA</name>
<organism evidence="2">
    <name type="scientific">Halalkalibacterium halodurans</name>
    <name type="common">Bacillus halodurans</name>
    <dbReference type="NCBI Taxonomy" id="86665"/>
    <lineage>
        <taxon>Bacteria</taxon>
        <taxon>Bacillati</taxon>
        <taxon>Bacillota</taxon>
        <taxon>Bacilli</taxon>
        <taxon>Bacillales</taxon>
        <taxon>Bacillaceae</taxon>
        <taxon>Halalkalibacterium (ex Joshi et al. 2022)</taxon>
    </lineage>
</organism>
<feature type="transmembrane region" description="Helical" evidence="1">
    <location>
        <begin position="118"/>
        <end position="142"/>
    </location>
</feature>
<dbReference type="EMBL" id="LILD01000001">
    <property type="protein sequence ID" value="KOO39581.1"/>
    <property type="molecule type" value="Genomic_DNA"/>
</dbReference>